<dbReference type="AlphaFoldDB" id="A0A8H7GY43"/>
<keyword evidence="1" id="KW-0732">Signal</keyword>
<feature type="chain" id="PRO_5034856760" evidence="1">
    <location>
        <begin position="18"/>
        <end position="144"/>
    </location>
</feature>
<organism evidence="2 3">
    <name type="scientific">Metschnikowia pulcherrima</name>
    <dbReference type="NCBI Taxonomy" id="27326"/>
    <lineage>
        <taxon>Eukaryota</taxon>
        <taxon>Fungi</taxon>
        <taxon>Dikarya</taxon>
        <taxon>Ascomycota</taxon>
        <taxon>Saccharomycotina</taxon>
        <taxon>Pichiomycetes</taxon>
        <taxon>Metschnikowiaceae</taxon>
        <taxon>Metschnikowia</taxon>
    </lineage>
</organism>
<protein>
    <submittedName>
        <fullName evidence="2">Uncharacterized protein</fullName>
    </submittedName>
</protein>
<evidence type="ECO:0000313" key="3">
    <source>
        <dbReference type="Proteomes" id="UP000649328"/>
    </source>
</evidence>
<evidence type="ECO:0000313" key="2">
    <source>
        <dbReference type="EMBL" id="KAF8004714.1"/>
    </source>
</evidence>
<sequence length="144" mass="15517">MKFSVPFLCSAVVLAAATPSTPAPKENIAPREVSATKPGELHPANFPNIQAAQEFHKLIKELYPLVDNAASLAGIKMKDLLDGTPFDWDAEFASGSIQRRGYFSAIPLMAQASKILLGFISRAADYSHHDIISSLADTIADYIA</sequence>
<evidence type="ECO:0000256" key="1">
    <source>
        <dbReference type="SAM" id="SignalP"/>
    </source>
</evidence>
<keyword evidence="3" id="KW-1185">Reference proteome</keyword>
<proteinExistence type="predicted"/>
<comment type="caution">
    <text evidence="2">The sequence shown here is derived from an EMBL/GenBank/DDBJ whole genome shotgun (WGS) entry which is preliminary data.</text>
</comment>
<dbReference type="Proteomes" id="UP000649328">
    <property type="component" value="Unassembled WGS sequence"/>
</dbReference>
<feature type="signal peptide" evidence="1">
    <location>
        <begin position="1"/>
        <end position="17"/>
    </location>
</feature>
<dbReference type="EMBL" id="JACBPP010000001">
    <property type="protein sequence ID" value="KAF8004714.1"/>
    <property type="molecule type" value="Genomic_DNA"/>
</dbReference>
<name>A0A8H7GY43_9ASCO</name>
<dbReference type="OrthoDB" id="10303691at2759"/>
<reference evidence="2" key="1">
    <citation type="submission" date="2020-10" db="EMBL/GenBank/DDBJ databases">
        <title>The Whole-Genome Sequence of Metschnikowia persimmonesis, a Novel Endophytic Yeast Species Isolated from Medicinal Plant Diospyros kaki Thumb.</title>
        <authorList>
            <person name="Rahmat E."/>
            <person name="Kang Y."/>
        </authorList>
    </citation>
    <scope>NUCLEOTIDE SEQUENCE</scope>
    <source>
        <strain evidence="2">KIOM G15050</strain>
    </source>
</reference>
<accession>A0A8H7GY43</accession>
<gene>
    <name evidence="2" type="ORF">HF325_000171</name>
</gene>